<sequence length="87" mass="9107">MSYEVQAVPEEQEAEDVRPGGVRGLRGEPTSVRPEPLAASPGGAPVRRLPGQVGDVQRHHPLAVSHQVIAPFHSSPSLLLVASSSLG</sequence>
<feature type="region of interest" description="Disordered" evidence="1">
    <location>
        <begin position="1"/>
        <end position="51"/>
    </location>
</feature>
<dbReference type="EMBL" id="BPLQ01010098">
    <property type="protein sequence ID" value="GIY48305.1"/>
    <property type="molecule type" value="Genomic_DNA"/>
</dbReference>
<accession>A0AAV4TTU3</accession>
<proteinExistence type="predicted"/>
<dbReference type="AlphaFoldDB" id="A0AAV4TTU3"/>
<keyword evidence="3" id="KW-1185">Reference proteome</keyword>
<evidence type="ECO:0000313" key="3">
    <source>
        <dbReference type="Proteomes" id="UP001054837"/>
    </source>
</evidence>
<reference evidence="2 3" key="1">
    <citation type="submission" date="2021-06" db="EMBL/GenBank/DDBJ databases">
        <title>Caerostris darwini draft genome.</title>
        <authorList>
            <person name="Kono N."/>
            <person name="Arakawa K."/>
        </authorList>
    </citation>
    <scope>NUCLEOTIDE SEQUENCE [LARGE SCALE GENOMIC DNA]</scope>
</reference>
<dbReference type="Proteomes" id="UP001054837">
    <property type="component" value="Unassembled WGS sequence"/>
</dbReference>
<organism evidence="2 3">
    <name type="scientific">Caerostris darwini</name>
    <dbReference type="NCBI Taxonomy" id="1538125"/>
    <lineage>
        <taxon>Eukaryota</taxon>
        <taxon>Metazoa</taxon>
        <taxon>Ecdysozoa</taxon>
        <taxon>Arthropoda</taxon>
        <taxon>Chelicerata</taxon>
        <taxon>Arachnida</taxon>
        <taxon>Araneae</taxon>
        <taxon>Araneomorphae</taxon>
        <taxon>Entelegynae</taxon>
        <taxon>Araneoidea</taxon>
        <taxon>Araneidae</taxon>
        <taxon>Caerostris</taxon>
    </lineage>
</organism>
<protein>
    <submittedName>
        <fullName evidence="2">Uncharacterized protein</fullName>
    </submittedName>
</protein>
<evidence type="ECO:0000313" key="2">
    <source>
        <dbReference type="EMBL" id="GIY48305.1"/>
    </source>
</evidence>
<gene>
    <name evidence="2" type="ORF">CDAR_37321</name>
</gene>
<evidence type="ECO:0000256" key="1">
    <source>
        <dbReference type="SAM" id="MobiDB-lite"/>
    </source>
</evidence>
<comment type="caution">
    <text evidence="2">The sequence shown here is derived from an EMBL/GenBank/DDBJ whole genome shotgun (WGS) entry which is preliminary data.</text>
</comment>
<name>A0AAV4TTU3_9ARAC</name>